<feature type="compositionally biased region" description="Polar residues" evidence="2">
    <location>
        <begin position="142"/>
        <end position="162"/>
    </location>
</feature>
<organism evidence="3 4">
    <name type="scientific">Trametes coccinea (strain BRFM310)</name>
    <name type="common">Pycnoporus coccineus</name>
    <dbReference type="NCBI Taxonomy" id="1353009"/>
    <lineage>
        <taxon>Eukaryota</taxon>
        <taxon>Fungi</taxon>
        <taxon>Dikarya</taxon>
        <taxon>Basidiomycota</taxon>
        <taxon>Agaricomycotina</taxon>
        <taxon>Agaricomycetes</taxon>
        <taxon>Polyporales</taxon>
        <taxon>Polyporaceae</taxon>
        <taxon>Trametes</taxon>
    </lineage>
</organism>
<evidence type="ECO:0000313" key="3">
    <source>
        <dbReference type="EMBL" id="OSC99012.1"/>
    </source>
</evidence>
<sequence length="439" mass="48498">MALAGREATAQPGIREVEALQEELAGLMSSLGRAHEKMARVAIEFAADDRTHELRAKVEELETQNLMLVLRNRDLEAENAELRGLLEVPDAGVEAIAQERDAALKEKEAALKTIKEMGENIAELLDLLKTYRVAAAACTCKAQSQPQGSSSSDHAQTQQRTPADSDDDRATIRQQARPAPIAPMSRAATPQAQPVASSSRTQLDPARRAPLTPAPSQEVVSTSSASSSQQTWDSPSSASRAMAVAKRLWYLEFTKPPSSAELQHGPIPFDILAEKLELSEDVQFEVSSLRAVHGYDTRIFARSDVAFVYEPVILEGPGPTASYFVGWTTPDGVESVRNWVAQTGDLQLFIWPIGETVGWRYIGLHSLSYEDMESKWPLLHPSEKQQLLEHLRVRNGPEMDAAKFRKEVRKGRLVQVCIQLESKGEMESEDFLREYGLLG</sequence>
<feature type="compositionally biased region" description="Low complexity" evidence="2">
    <location>
        <begin position="215"/>
        <end position="237"/>
    </location>
</feature>
<name>A0A1Y2IEP1_TRAC3</name>
<accession>A0A1Y2IEP1</accession>
<evidence type="ECO:0000313" key="4">
    <source>
        <dbReference type="Proteomes" id="UP000193067"/>
    </source>
</evidence>
<gene>
    <name evidence="3" type="ORF">PYCCODRAFT_1438820</name>
</gene>
<feature type="compositionally biased region" description="Polar residues" evidence="2">
    <location>
        <begin position="188"/>
        <end position="202"/>
    </location>
</feature>
<protein>
    <submittedName>
        <fullName evidence="3">Uncharacterized protein</fullName>
    </submittedName>
</protein>
<dbReference type="AlphaFoldDB" id="A0A1Y2IEP1"/>
<dbReference type="OrthoDB" id="2985494at2759"/>
<evidence type="ECO:0000256" key="2">
    <source>
        <dbReference type="SAM" id="MobiDB-lite"/>
    </source>
</evidence>
<feature type="coiled-coil region" evidence="1">
    <location>
        <begin position="17"/>
        <end position="78"/>
    </location>
</feature>
<dbReference type="EMBL" id="KZ084132">
    <property type="protein sequence ID" value="OSC99012.1"/>
    <property type="molecule type" value="Genomic_DNA"/>
</dbReference>
<proteinExistence type="predicted"/>
<keyword evidence="1" id="KW-0175">Coiled coil</keyword>
<dbReference type="Proteomes" id="UP000193067">
    <property type="component" value="Unassembled WGS sequence"/>
</dbReference>
<feature type="region of interest" description="Disordered" evidence="2">
    <location>
        <begin position="142"/>
        <end position="237"/>
    </location>
</feature>
<keyword evidence="4" id="KW-1185">Reference proteome</keyword>
<evidence type="ECO:0000256" key="1">
    <source>
        <dbReference type="SAM" id="Coils"/>
    </source>
</evidence>
<reference evidence="3 4" key="1">
    <citation type="journal article" date="2015" name="Biotechnol. Biofuels">
        <title>Enhanced degradation of softwood versus hardwood by the white-rot fungus Pycnoporus coccineus.</title>
        <authorList>
            <person name="Couturier M."/>
            <person name="Navarro D."/>
            <person name="Chevret D."/>
            <person name="Henrissat B."/>
            <person name="Piumi F."/>
            <person name="Ruiz-Duenas F.J."/>
            <person name="Martinez A.T."/>
            <person name="Grigoriev I.V."/>
            <person name="Riley R."/>
            <person name="Lipzen A."/>
            <person name="Berrin J.G."/>
            <person name="Master E.R."/>
            <person name="Rosso M.N."/>
        </authorList>
    </citation>
    <scope>NUCLEOTIDE SEQUENCE [LARGE SCALE GENOMIC DNA]</scope>
    <source>
        <strain evidence="3 4">BRFM310</strain>
    </source>
</reference>